<dbReference type="PANTHER" id="PTHR46142:SF3">
    <property type="entry name" value="F18B13.24 PROTEIN"/>
    <property type="match status" value="1"/>
</dbReference>
<dbReference type="AlphaFoldDB" id="A9NU68"/>
<dbReference type="PROSITE" id="PS51819">
    <property type="entry name" value="VOC"/>
    <property type="match status" value="1"/>
</dbReference>
<dbReference type="InterPro" id="IPR029068">
    <property type="entry name" value="Glyas_Bleomycin-R_OHBP_Dase"/>
</dbReference>
<dbReference type="Gene3D" id="3.10.180.10">
    <property type="entry name" value="2,3-Dihydroxybiphenyl 1,2-Dioxygenase, domain 1"/>
    <property type="match status" value="1"/>
</dbReference>
<dbReference type="PANTHER" id="PTHR46142">
    <property type="match status" value="1"/>
</dbReference>
<evidence type="ECO:0000313" key="2">
    <source>
        <dbReference type="EMBL" id="ABK24179.1"/>
    </source>
</evidence>
<accession>A9NU68</accession>
<protein>
    <recommendedName>
        <fullName evidence="1">VOC domain-containing protein</fullName>
    </recommendedName>
</protein>
<feature type="domain" description="VOC" evidence="1">
    <location>
        <begin position="14"/>
        <end position="136"/>
    </location>
</feature>
<dbReference type="InterPro" id="IPR004360">
    <property type="entry name" value="Glyas_Fos-R_dOase_dom"/>
</dbReference>
<reference evidence="2" key="1">
    <citation type="journal article" date="2008" name="BMC Genomics">
        <title>A conifer genomics resource of 200,000 spruce (Picea spp.) ESTs and 6,464 high-quality, sequence-finished full-length cDNAs for Sitka spruce (Picea sitchensis).</title>
        <authorList>
            <person name="Ralph S.G."/>
            <person name="Chun H.J."/>
            <person name="Kolosova N."/>
            <person name="Cooper D."/>
            <person name="Oddy C."/>
            <person name="Ritland C.E."/>
            <person name="Kirkpatrick R."/>
            <person name="Moore R."/>
            <person name="Barber S."/>
            <person name="Holt R.A."/>
            <person name="Jones S.J."/>
            <person name="Marra M.A."/>
            <person name="Douglas C.J."/>
            <person name="Ritland K."/>
            <person name="Bohlmann J."/>
        </authorList>
    </citation>
    <scope>NUCLEOTIDE SEQUENCE</scope>
    <source>
        <tissue evidence="2">Bark</tissue>
    </source>
</reference>
<dbReference type="SUPFAM" id="SSF54593">
    <property type="entry name" value="Glyoxalase/Bleomycin resistance protein/Dihydroxybiphenyl dioxygenase"/>
    <property type="match status" value="1"/>
</dbReference>
<dbReference type="EMBL" id="EF084870">
    <property type="protein sequence ID" value="ABK24179.1"/>
    <property type="molecule type" value="mRNA"/>
</dbReference>
<sequence length="170" mass="19267">MPMNCVGGPLPLTSLNHISLVCKSVEESRNFYEKVLGFVTVKRPASFDFDGAWLFSYGVGIHLLQSRNPEDLGEKSEINPRDNHVSFQCESMQLAKRRLQDMRIKYVKRRVEEEGLYVDQLFIHDPDGFMIEMCTCENLPVVPLASASPACRFPSAINSKLQMMNISPPK</sequence>
<dbReference type="CDD" id="cd07245">
    <property type="entry name" value="VOC_like"/>
    <property type="match status" value="1"/>
</dbReference>
<proteinExistence type="evidence at transcript level"/>
<dbReference type="Pfam" id="PF00903">
    <property type="entry name" value="Glyoxalase"/>
    <property type="match status" value="1"/>
</dbReference>
<name>A9NU68_PICSI</name>
<dbReference type="InterPro" id="IPR037523">
    <property type="entry name" value="VOC_core"/>
</dbReference>
<organism evidence="2">
    <name type="scientific">Picea sitchensis</name>
    <name type="common">Sitka spruce</name>
    <name type="synonym">Pinus sitchensis</name>
    <dbReference type="NCBI Taxonomy" id="3332"/>
    <lineage>
        <taxon>Eukaryota</taxon>
        <taxon>Viridiplantae</taxon>
        <taxon>Streptophyta</taxon>
        <taxon>Embryophyta</taxon>
        <taxon>Tracheophyta</taxon>
        <taxon>Spermatophyta</taxon>
        <taxon>Pinopsida</taxon>
        <taxon>Pinidae</taxon>
        <taxon>Conifers I</taxon>
        <taxon>Pinales</taxon>
        <taxon>Pinaceae</taxon>
        <taxon>Picea</taxon>
    </lineage>
</organism>
<evidence type="ECO:0000259" key="1">
    <source>
        <dbReference type="PROSITE" id="PS51819"/>
    </source>
</evidence>